<gene>
    <name evidence="2" type="ORF">RIF25_04855</name>
</gene>
<dbReference type="AlphaFoldDB" id="A0AAE4JVA2"/>
<comment type="caution">
    <text evidence="2">The sequence shown here is derived from an EMBL/GenBank/DDBJ whole genome shotgun (WGS) entry which is preliminary data.</text>
</comment>
<feature type="domain" description="DUF4365" evidence="1">
    <location>
        <begin position="2"/>
        <end position="159"/>
    </location>
</feature>
<dbReference type="RefSeq" id="WP_322877418.1">
    <property type="nucleotide sequence ID" value="NZ_JAVMIP010000003.1"/>
</dbReference>
<evidence type="ECO:0000313" key="2">
    <source>
        <dbReference type="EMBL" id="MDS3860130.1"/>
    </source>
</evidence>
<dbReference type="EMBL" id="JAVMIP010000003">
    <property type="protein sequence ID" value="MDS3860130.1"/>
    <property type="molecule type" value="Genomic_DNA"/>
</dbReference>
<dbReference type="Pfam" id="PF14280">
    <property type="entry name" value="DUF4365"/>
    <property type="match status" value="1"/>
</dbReference>
<organism evidence="2 3">
    <name type="scientific">Pseudocalidococcus azoricus BACA0444</name>
    <dbReference type="NCBI Taxonomy" id="2918990"/>
    <lineage>
        <taxon>Bacteria</taxon>
        <taxon>Bacillati</taxon>
        <taxon>Cyanobacteriota</taxon>
        <taxon>Cyanophyceae</taxon>
        <taxon>Acaryochloridales</taxon>
        <taxon>Thermosynechococcaceae</taxon>
        <taxon>Pseudocalidococcus</taxon>
        <taxon>Pseudocalidococcus azoricus</taxon>
    </lineage>
</organism>
<sequence>MESFSYAYIYALASQAGFTFNQEPKGLDNIGIDICVKDPLRLYNLPPCQFYAQVKCVRKTKLIRNKNGIFYGIKKKYYDSLTKSRPYNTILLFVVVVPDDPRNWIDIDELSIIVKHNCYWFCFQDHPLSNHNHKDSKKNIQLFETNLLTPESFPLLMQKIADGEM</sequence>
<keyword evidence="3" id="KW-1185">Reference proteome</keyword>
<protein>
    <submittedName>
        <fullName evidence="2">DUF4365 domain-containing protein</fullName>
    </submittedName>
</protein>
<evidence type="ECO:0000259" key="1">
    <source>
        <dbReference type="Pfam" id="PF14280"/>
    </source>
</evidence>
<dbReference type="InterPro" id="IPR025375">
    <property type="entry name" value="DUF4365"/>
</dbReference>
<reference evidence="3" key="1">
    <citation type="submission" date="2023-07" db="EMBL/GenBank/DDBJ databases">
        <authorList>
            <person name="Luz R."/>
            <person name="Cordeiro R."/>
            <person name="Fonseca A."/>
            <person name="Goncalves V."/>
        </authorList>
    </citation>
    <scope>NUCLEOTIDE SEQUENCE [LARGE SCALE GENOMIC DNA]</scope>
    <source>
        <strain evidence="3">BACA0444</strain>
    </source>
</reference>
<evidence type="ECO:0000313" key="3">
    <source>
        <dbReference type="Proteomes" id="UP001268256"/>
    </source>
</evidence>
<proteinExistence type="predicted"/>
<accession>A0AAE4JVA2</accession>
<name>A0AAE4JVA2_9CYAN</name>
<dbReference type="Proteomes" id="UP001268256">
    <property type="component" value="Unassembled WGS sequence"/>
</dbReference>